<comment type="caution">
    <text evidence="6">The sequence shown here is derived from an EMBL/GenBank/DDBJ whole genome shotgun (WGS) entry which is preliminary data.</text>
</comment>
<dbReference type="EMBL" id="SHKX01000011">
    <property type="protein sequence ID" value="RZU46802.1"/>
    <property type="molecule type" value="Genomic_DNA"/>
</dbReference>
<name>A0A4Q7Z8F6_9GAMM</name>
<dbReference type="SUPFAM" id="SSF53822">
    <property type="entry name" value="Periplasmic binding protein-like I"/>
    <property type="match status" value="1"/>
</dbReference>
<keyword evidence="3" id="KW-0732">Signal</keyword>
<dbReference type="PROSITE" id="PS51257">
    <property type="entry name" value="PROKAR_LIPOPROTEIN"/>
    <property type="match status" value="1"/>
</dbReference>
<gene>
    <name evidence="6" type="ORF">EV700_1185</name>
</gene>
<dbReference type="PANTHER" id="PTHR47151:SF2">
    <property type="entry name" value="AMINO ACID BINDING PROTEIN"/>
    <property type="match status" value="1"/>
</dbReference>
<sequence>MKKTLTLGVLAAAIALSACSKKPEEAAKADGAAPVAGSGEMIVRIGHAAPLTGPQAHLGKDNENGVRLAIDELNTQGLTIGGQKVKFELESEDDQADPRIATTVAQKFVDDKVNGVIGHLNSGTTIPTSRIYNDAGLVQISPSATNPKYTQQGYKGAFRVMANDVQQGRVLGEFAVKDMAAKKIAIIDDRTAYGQGLADEFEKAAKAAGGTIAVREYTNDKASDFTAILTKIKGAAPDLVFYGGMDGQGAPMAKQMQTLGLKAKFLGGDGIHTAEFMKLAGAAAEGVTASLPGVPLESMPHGPEFKQKFESKYGVIQLYAPYCYDAMMVMADAMKRANSVEPAKYLPEMAKTDFDGVTAKIRFDGNGDLTGGAITVYQVAKGEWKVLKTIGGQ</sequence>
<dbReference type="InterPro" id="IPR000709">
    <property type="entry name" value="Leu_Ile_Val-bd"/>
</dbReference>
<keyword evidence="4" id="KW-0029">Amino-acid transport</keyword>
<dbReference type="PANTHER" id="PTHR47151">
    <property type="entry name" value="LEU/ILE/VAL-BINDING ABC TRANSPORTER SUBUNIT"/>
    <property type="match status" value="1"/>
</dbReference>
<reference evidence="6 7" key="1">
    <citation type="submission" date="2019-02" db="EMBL/GenBank/DDBJ databases">
        <title>Genomic Encyclopedia of Type Strains, Phase IV (KMG-IV): sequencing the most valuable type-strain genomes for metagenomic binning, comparative biology and taxonomic classification.</title>
        <authorList>
            <person name="Goeker M."/>
        </authorList>
    </citation>
    <scope>NUCLEOTIDE SEQUENCE [LARGE SCALE GENOMIC DNA]</scope>
    <source>
        <strain evidence="6 7">DSM 105135</strain>
    </source>
</reference>
<comment type="similarity">
    <text evidence="1">Belongs to the leucine-binding protein family.</text>
</comment>
<dbReference type="Gene3D" id="3.40.50.2300">
    <property type="match status" value="2"/>
</dbReference>
<accession>A0A4Q7Z8F6</accession>
<evidence type="ECO:0000259" key="5">
    <source>
        <dbReference type="Pfam" id="PF13458"/>
    </source>
</evidence>
<feature type="domain" description="Leucine-binding protein" evidence="5">
    <location>
        <begin position="43"/>
        <end position="382"/>
    </location>
</feature>
<dbReference type="GO" id="GO:0006865">
    <property type="term" value="P:amino acid transport"/>
    <property type="evidence" value="ECO:0007669"/>
    <property type="project" value="UniProtKB-KW"/>
</dbReference>
<dbReference type="AlphaFoldDB" id="A0A4Q7Z8F6"/>
<evidence type="ECO:0000256" key="4">
    <source>
        <dbReference type="ARBA" id="ARBA00022970"/>
    </source>
</evidence>
<dbReference type="InterPro" id="IPR028082">
    <property type="entry name" value="Peripla_BP_I"/>
</dbReference>
<dbReference type="CDD" id="cd06342">
    <property type="entry name" value="PBP1_ABC_LIVBP-like"/>
    <property type="match status" value="1"/>
</dbReference>
<evidence type="ECO:0000256" key="2">
    <source>
        <dbReference type="ARBA" id="ARBA00022448"/>
    </source>
</evidence>
<proteinExistence type="inferred from homology"/>
<organism evidence="6 7">
    <name type="scientific">Fluviicoccus keumensis</name>
    <dbReference type="NCBI Taxonomy" id="1435465"/>
    <lineage>
        <taxon>Bacteria</taxon>
        <taxon>Pseudomonadati</taxon>
        <taxon>Pseudomonadota</taxon>
        <taxon>Gammaproteobacteria</taxon>
        <taxon>Moraxellales</taxon>
        <taxon>Moraxellaceae</taxon>
        <taxon>Fluviicoccus</taxon>
    </lineage>
</organism>
<dbReference type="OrthoDB" id="9768386at2"/>
<evidence type="ECO:0000313" key="7">
    <source>
        <dbReference type="Proteomes" id="UP000292423"/>
    </source>
</evidence>
<evidence type="ECO:0000256" key="1">
    <source>
        <dbReference type="ARBA" id="ARBA00010062"/>
    </source>
</evidence>
<protein>
    <submittedName>
        <fullName evidence="6">Amino acid/amide ABC transporter substrate-binding protein (HAAT family)</fullName>
    </submittedName>
</protein>
<dbReference type="RefSeq" id="WP_130411741.1">
    <property type="nucleotide sequence ID" value="NZ_SHKX01000011.1"/>
</dbReference>
<dbReference type="Pfam" id="PF13458">
    <property type="entry name" value="Peripla_BP_6"/>
    <property type="match status" value="1"/>
</dbReference>
<dbReference type="InterPro" id="IPR028081">
    <property type="entry name" value="Leu-bd"/>
</dbReference>
<dbReference type="Proteomes" id="UP000292423">
    <property type="component" value="Unassembled WGS sequence"/>
</dbReference>
<dbReference type="PRINTS" id="PR00337">
    <property type="entry name" value="LEUILEVALBP"/>
</dbReference>
<evidence type="ECO:0000256" key="3">
    <source>
        <dbReference type="ARBA" id="ARBA00022729"/>
    </source>
</evidence>
<keyword evidence="2" id="KW-0813">Transport</keyword>
<keyword evidence="7" id="KW-1185">Reference proteome</keyword>
<evidence type="ECO:0000313" key="6">
    <source>
        <dbReference type="EMBL" id="RZU46802.1"/>
    </source>
</evidence>